<accession>A0A8H7SJI4</accession>
<gene>
    <name evidence="1" type="ORF">INT48_006700</name>
</gene>
<dbReference type="Proteomes" id="UP000613177">
    <property type="component" value="Unassembled WGS sequence"/>
</dbReference>
<evidence type="ECO:0000313" key="2">
    <source>
        <dbReference type="Proteomes" id="UP000613177"/>
    </source>
</evidence>
<protein>
    <submittedName>
        <fullName evidence="1">Uncharacterized protein</fullName>
    </submittedName>
</protein>
<reference evidence="1" key="1">
    <citation type="submission" date="2021-01" db="EMBL/GenBank/DDBJ databases">
        <title>Metabolic potential, ecology and presence of endohyphal bacteria is reflected in genomic diversity of Mucoromycotina.</title>
        <authorList>
            <person name="Muszewska A."/>
            <person name="Okrasinska A."/>
            <person name="Steczkiewicz K."/>
            <person name="Drgas O."/>
            <person name="Orlowska M."/>
            <person name="Perlinska-Lenart U."/>
            <person name="Aleksandrzak-Piekarczyk T."/>
            <person name="Szatraj K."/>
            <person name="Zielenkiewicz U."/>
            <person name="Pilsyk S."/>
            <person name="Malc E."/>
            <person name="Mieczkowski P."/>
            <person name="Kruszewska J.S."/>
            <person name="Biernat P."/>
            <person name="Pawlowska J."/>
        </authorList>
    </citation>
    <scope>NUCLEOTIDE SEQUENCE</scope>
    <source>
        <strain evidence="1">WA0000018081</strain>
    </source>
</reference>
<comment type="caution">
    <text evidence="1">The sequence shown here is derived from an EMBL/GenBank/DDBJ whole genome shotgun (WGS) entry which is preliminary data.</text>
</comment>
<sequence>MVCLKSSGSRIEELEKDLFKTELYLGSFVKEFQNMNDTIVKSPRRVYMLEIEVELARGDKKIADNYIKDLLKDRSMLETEVSGLSKDMKNLIAIKLSMEKKNAEEKHKIANRNFVTINKLKEENSKLRKYIADDFV</sequence>
<name>A0A8H7SJI4_9FUNG</name>
<organism evidence="1 2">
    <name type="scientific">Thamnidium elegans</name>
    <dbReference type="NCBI Taxonomy" id="101142"/>
    <lineage>
        <taxon>Eukaryota</taxon>
        <taxon>Fungi</taxon>
        <taxon>Fungi incertae sedis</taxon>
        <taxon>Mucoromycota</taxon>
        <taxon>Mucoromycotina</taxon>
        <taxon>Mucoromycetes</taxon>
        <taxon>Mucorales</taxon>
        <taxon>Mucorineae</taxon>
        <taxon>Mucoraceae</taxon>
        <taxon>Thamnidium</taxon>
    </lineage>
</organism>
<dbReference type="AlphaFoldDB" id="A0A8H7SJI4"/>
<evidence type="ECO:0000313" key="1">
    <source>
        <dbReference type="EMBL" id="KAG2231614.1"/>
    </source>
</evidence>
<dbReference type="EMBL" id="JAEPRE010000143">
    <property type="protein sequence ID" value="KAG2231614.1"/>
    <property type="molecule type" value="Genomic_DNA"/>
</dbReference>
<proteinExistence type="predicted"/>
<keyword evidence="2" id="KW-1185">Reference proteome</keyword>